<organism evidence="1">
    <name type="scientific">viral metagenome</name>
    <dbReference type="NCBI Taxonomy" id="1070528"/>
    <lineage>
        <taxon>unclassified sequences</taxon>
        <taxon>metagenomes</taxon>
        <taxon>organismal metagenomes</taxon>
    </lineage>
</organism>
<protein>
    <recommendedName>
        <fullName evidence="2">Tail protein</fullName>
    </recommendedName>
</protein>
<evidence type="ECO:0000313" key="1">
    <source>
        <dbReference type="EMBL" id="QJH98425.1"/>
    </source>
</evidence>
<dbReference type="EMBL" id="MT144732">
    <property type="protein sequence ID" value="QJH98425.1"/>
    <property type="molecule type" value="Genomic_DNA"/>
</dbReference>
<dbReference type="AlphaFoldDB" id="A0A6M3XQ70"/>
<sequence>MSSDYFDSSLYHVTAGTKVRASDVNTALDALDTGLIKLPTEAHIKRGTINYVVDSGAADAYVVTLSYAPVAYTDGMQVVFKALAANTGASTLNVNALGAKVIKRQDGAALAAGDIAADKIVEVRFNTTSDQFEIQGSTAVGTGTMAAQNSNAVSITGGTIADVAITGGTVAGAAITGGTITGVTFNPDSVDDNSANAAAMQATADPYPAGVASLATSLTGEIQRLRYLIKQITGKTYWYVDPDTDIATIKVNLYAPSGTDIIGFCQSAAPTLWTRKTDRQDNAMICLAASGNPGSGGSVTPQAWTTGAQVLQSSGSVGSRAVAYHVTEAAGVIYSLQAGAETKGILTTTVNTTSFAPYYQEVIECTKDA</sequence>
<reference evidence="1" key="1">
    <citation type="submission" date="2020-03" db="EMBL/GenBank/DDBJ databases">
        <title>The deep terrestrial virosphere.</title>
        <authorList>
            <person name="Holmfeldt K."/>
            <person name="Nilsson E."/>
            <person name="Simone D."/>
            <person name="Lopez-Fernandez M."/>
            <person name="Wu X."/>
            <person name="de Brujin I."/>
            <person name="Lundin D."/>
            <person name="Andersson A."/>
            <person name="Bertilsson S."/>
            <person name="Dopson M."/>
        </authorList>
    </citation>
    <scope>NUCLEOTIDE SEQUENCE</scope>
    <source>
        <strain evidence="1">TM448B01309</strain>
    </source>
</reference>
<accession>A0A6M3XQ70</accession>
<proteinExistence type="predicted"/>
<name>A0A6M3XQ70_9ZZZZ</name>
<gene>
    <name evidence="1" type="ORF">TM448B01309_0013</name>
</gene>
<evidence type="ECO:0008006" key="2">
    <source>
        <dbReference type="Google" id="ProtNLM"/>
    </source>
</evidence>